<dbReference type="EMBL" id="MWIO01000071">
    <property type="protein sequence ID" value="THD04821.1"/>
    <property type="molecule type" value="Genomic_DNA"/>
</dbReference>
<protein>
    <recommendedName>
        <fullName evidence="1">S1 motif domain-containing protein</fullName>
    </recommendedName>
</protein>
<evidence type="ECO:0000313" key="3">
    <source>
        <dbReference type="Proteomes" id="UP000306317"/>
    </source>
</evidence>
<accession>A0A4V3US00</accession>
<dbReference type="GO" id="GO:0005524">
    <property type="term" value="F:ATP binding"/>
    <property type="evidence" value="ECO:0007669"/>
    <property type="project" value="UniProtKB-KW"/>
</dbReference>
<dbReference type="InterPro" id="IPR012340">
    <property type="entry name" value="NA-bd_OB-fold"/>
</dbReference>
<feature type="domain" description="S1 motif" evidence="1">
    <location>
        <begin position="809"/>
        <end position="873"/>
    </location>
</feature>
<comment type="caution">
    <text evidence="2">The sequence shown here is derived from an EMBL/GenBank/DDBJ whole genome shotgun (WGS) entry which is preliminary data.</text>
</comment>
<keyword evidence="3" id="KW-1185">Reference proteome</keyword>
<dbReference type="Gene3D" id="3.90.1570.50">
    <property type="match status" value="1"/>
</dbReference>
<dbReference type="PROSITE" id="PS50126">
    <property type="entry name" value="S1"/>
    <property type="match status" value="1"/>
</dbReference>
<evidence type="ECO:0000259" key="1">
    <source>
        <dbReference type="PROSITE" id="PS50126"/>
    </source>
</evidence>
<proteinExistence type="predicted"/>
<dbReference type="InterPro" id="IPR003029">
    <property type="entry name" value="S1_domain"/>
</dbReference>
<dbReference type="InterPro" id="IPR027417">
    <property type="entry name" value="P-loop_NTPase"/>
</dbReference>
<dbReference type="SUPFAM" id="SSF50249">
    <property type="entry name" value="Nucleic acid-binding proteins"/>
    <property type="match status" value="1"/>
</dbReference>
<dbReference type="Gene3D" id="2.40.50.140">
    <property type="entry name" value="Nucleic acid-binding proteins"/>
    <property type="match status" value="1"/>
</dbReference>
<dbReference type="GO" id="GO:0009035">
    <property type="term" value="F:type I site-specific deoxyribonuclease activity"/>
    <property type="evidence" value="ECO:0007669"/>
    <property type="project" value="UniProtKB-EC"/>
</dbReference>
<dbReference type="Proteomes" id="UP000306317">
    <property type="component" value="Unassembled WGS sequence"/>
</dbReference>
<dbReference type="AlphaFoldDB" id="A0A4V3US00"/>
<name>A0A4V3US00_9GAMM</name>
<gene>
    <name evidence="2" type="ORF">B1991_17280</name>
</gene>
<dbReference type="SMART" id="SM00316">
    <property type="entry name" value="S1"/>
    <property type="match status" value="1"/>
</dbReference>
<sequence>MLSTESDVEQKFVYPLLTERRPNGLGFEGSQVKTKSNIKKLAIDKGGAKKLYFPDYAIVIDGVPSVIVEVKAPGEDLVEALREARLYSAEINALYSTGLNPCARVIATDGSKILAGFWDQTEPEIELLASSVSSIDADFEKFVALVGVQAVSTAAQEVLKLASKGATFVKPTSLLGGKSVAEEIIGENSFGANISVEYKHLFNPESMAERESVVQNAYVTSKRRMSHVGSIDKIIRASVPPHVRDARAISDLEKPTEVTNQLKRIISNRNEMCLLIGSVGTGKSTFTDFLRVQGLPADLASATAWLSLNLNVAPVSKDKIYDWVLDQLVSCTKEKFPTVDFEELAFLKKLYASQLAKIEKGRAALFSPDSEQFRSAIFDELRRLESDRLETAKAYIAHFFADRGKQLVVVLDNCDKRGRDDQLLMFDVASWLKSNLSCTIFLPLRDTTYDQYRAQPPLDTVIKDLVFRIDPPLLEQVIHARLKYALRDISSNGRSFSYVVSNGMRIECKREEVGGYLKSIVSSLFQDGFFRRVITGLAGRNVRRGLEIVLDFCKSGYINESEILKIRSSLGEHKIPNHLVSKILLKGQRRYYSDAASSVKNLFSSSHDDHQPNPFVRIAILQWLRARRSEYGPNRTKGFHQVSTLVEDLQVLGFSSHRIFSEVQSLVEADCIDSESRGSIVELSDLITIAPAGYVHLDLIQDVNYLSTVAEDVLFDSREAARAVADNMVGRGLFPVDSRQAALSSATKLLSFLERSRDAYLLGDAKVIADLKEDYSEILSAAVDKVARLIDNDSGYKNYEGLLSQYPPGSDEVGQVSSVQHYGFFVDFGSRGHGLVHKSRFNGLGGDIEPGDWVVVRIIKYERDRRRFDLELREVD</sequence>
<dbReference type="Pfam" id="PF04313">
    <property type="entry name" value="HSDR_N"/>
    <property type="match status" value="1"/>
</dbReference>
<dbReference type="Gene3D" id="3.40.50.300">
    <property type="entry name" value="P-loop containing nucleotide triphosphate hydrolases"/>
    <property type="match status" value="1"/>
</dbReference>
<dbReference type="Pfam" id="PF00575">
    <property type="entry name" value="S1"/>
    <property type="match status" value="1"/>
</dbReference>
<evidence type="ECO:0000313" key="2">
    <source>
        <dbReference type="EMBL" id="THD04821.1"/>
    </source>
</evidence>
<dbReference type="GO" id="GO:0009307">
    <property type="term" value="P:DNA restriction-modification system"/>
    <property type="evidence" value="ECO:0007669"/>
    <property type="project" value="UniProtKB-KW"/>
</dbReference>
<reference evidence="2 3" key="1">
    <citation type="submission" date="2017-02" db="EMBL/GenBank/DDBJ databases">
        <title>Whole genome sequencing of Rhodanobacter lindaniclasticus DSM 17932.</title>
        <authorList>
            <person name="Kumar S."/>
            <person name="Patil P."/>
            <person name="Patil P.B."/>
        </authorList>
    </citation>
    <scope>NUCLEOTIDE SEQUENCE [LARGE SCALE GENOMIC DNA]</scope>
    <source>
        <strain evidence="2 3">DSM 17932</strain>
    </source>
</reference>
<dbReference type="GO" id="GO:0003677">
    <property type="term" value="F:DNA binding"/>
    <property type="evidence" value="ECO:0007669"/>
    <property type="project" value="UniProtKB-KW"/>
</dbReference>
<organism evidence="2 3">
    <name type="scientific">Rhodanobacter lindaniclasticus</name>
    <dbReference type="NCBI Taxonomy" id="75310"/>
    <lineage>
        <taxon>Bacteria</taxon>
        <taxon>Pseudomonadati</taxon>
        <taxon>Pseudomonadota</taxon>
        <taxon>Gammaproteobacteria</taxon>
        <taxon>Lysobacterales</taxon>
        <taxon>Rhodanobacteraceae</taxon>
        <taxon>Rhodanobacter</taxon>
    </lineage>
</organism>
<dbReference type="RefSeq" id="WP_168709701.1">
    <property type="nucleotide sequence ID" value="NZ_MWIO01000071.1"/>
</dbReference>
<dbReference type="InterPro" id="IPR007409">
    <property type="entry name" value="Restrct_endonuc_type1_HsdR_N"/>
</dbReference>